<keyword evidence="4" id="KW-0808">Transferase</keyword>
<keyword evidence="11" id="KW-0472">Membrane</keyword>
<evidence type="ECO:0000256" key="2">
    <source>
        <dbReference type="ARBA" id="ARBA00012438"/>
    </source>
</evidence>
<dbReference type="SMART" id="SM00448">
    <property type="entry name" value="REC"/>
    <property type="match status" value="1"/>
</dbReference>
<comment type="catalytic activity">
    <reaction evidence="1">
        <text>ATP + protein L-histidine = ADP + protein N-phospho-L-histidine.</text>
        <dbReference type="EC" id="2.7.13.3"/>
    </reaction>
</comment>
<dbReference type="Pfam" id="PF13188">
    <property type="entry name" value="PAS_8"/>
    <property type="match status" value="1"/>
</dbReference>
<dbReference type="EC" id="2.7.13.3" evidence="2"/>
<dbReference type="InterPro" id="IPR035965">
    <property type="entry name" value="PAS-like_dom_sf"/>
</dbReference>
<dbReference type="RefSeq" id="WP_168203261.1">
    <property type="nucleotide sequence ID" value="NZ_CP036150.1"/>
</dbReference>
<keyword evidence="11" id="KW-1133">Transmembrane helix</keyword>
<name>A0A5C1QGV8_9SPIO</name>
<dbReference type="PANTHER" id="PTHR43065:SF46">
    <property type="entry name" value="C4-DICARBOXYLATE TRANSPORT SENSOR PROTEIN DCTB"/>
    <property type="match status" value="1"/>
</dbReference>
<dbReference type="Gene3D" id="3.30.565.10">
    <property type="entry name" value="Histidine kinase-like ATPase, C-terminal domain"/>
    <property type="match status" value="1"/>
</dbReference>
<dbReference type="SUPFAM" id="SSF52172">
    <property type="entry name" value="CheY-like"/>
    <property type="match status" value="1"/>
</dbReference>
<evidence type="ECO:0000256" key="7">
    <source>
        <dbReference type="ARBA" id="ARBA00022840"/>
    </source>
</evidence>
<evidence type="ECO:0000259" key="13">
    <source>
        <dbReference type="PROSITE" id="PS50110"/>
    </source>
</evidence>
<dbReference type="AlphaFoldDB" id="A0A5C1QGV8"/>
<feature type="domain" description="Response regulatory" evidence="13">
    <location>
        <begin position="515"/>
        <end position="631"/>
    </location>
</feature>
<evidence type="ECO:0000256" key="6">
    <source>
        <dbReference type="ARBA" id="ARBA00022777"/>
    </source>
</evidence>
<evidence type="ECO:0000256" key="3">
    <source>
        <dbReference type="ARBA" id="ARBA00022553"/>
    </source>
</evidence>
<dbReference type="InterPro" id="IPR001789">
    <property type="entry name" value="Sig_transdc_resp-reg_receiver"/>
</dbReference>
<dbReference type="GO" id="GO:0005524">
    <property type="term" value="F:ATP binding"/>
    <property type="evidence" value="ECO:0007669"/>
    <property type="project" value="UniProtKB-KW"/>
</dbReference>
<dbReference type="SUPFAM" id="SSF55874">
    <property type="entry name" value="ATPase domain of HSP90 chaperone/DNA topoisomerase II/histidine kinase"/>
    <property type="match status" value="1"/>
</dbReference>
<evidence type="ECO:0000256" key="11">
    <source>
        <dbReference type="SAM" id="Phobius"/>
    </source>
</evidence>
<dbReference type="Pfam" id="PF00072">
    <property type="entry name" value="Response_reg"/>
    <property type="match status" value="1"/>
</dbReference>
<feature type="domain" description="PAS" evidence="14">
    <location>
        <begin position="124"/>
        <end position="167"/>
    </location>
</feature>
<sequence length="644" mass="72315">MNQTGEYALPIIGSLPLREKTASPPNSGRTGISEESEVNNKIELALMTTEKEERIYSKWMGSLEKITDQENHRILWKIIGGISLCVLFFLFCRLMLNRVVRLHTKDLLKEVEERKQAEKALKESEMRFKALAETSPLAIYMSEEIDQKCLYLNSRFTELFGYTIDEIPTASHWWPLAYPDPEYRQEVVGKWQKDIAKAIETHSDIETRVTEVCCKDGTKKIVSWGFITLGEQNWSFGLDLTEQIQAEENKKALEAQLSQSQKMEAVGTLAGGIAHDFNNILTAILGYADLTLLDLSNESRVRYQIEQIMKAGFRARDLVKQILYYSRKDSSQCQSVYVFEIIQEDLKLIRASIPSTIRIEEDLDPQCGNTLADPTQIHQIMMNLCTNAAQAMDEKGGVLTVRLSTAYLSETELKDDPSLTAGPYILLQIEDNGTGIKNRDIHKIFDPYFTTKEVGKGSGMGLAVVAGILKNINAGIRLDSSFGTGTSIKIYFPRVESHPIEPKQEDSVPIGGSEKILIVDDEDSILEITRRSLEGLGYEVTARKKSVEALELFASSPNDFDLIITDQTMPDLTGENLALEALKIRPEIPIVLCTGYSSHMNKEKALSIGLKGFIMKPYDMKEFLGSIRDILDQKGKTALLREGP</sequence>
<dbReference type="InterPro" id="IPR003661">
    <property type="entry name" value="HisK_dim/P_dom"/>
</dbReference>
<dbReference type="InterPro" id="IPR036890">
    <property type="entry name" value="HATPase_C_sf"/>
</dbReference>
<feature type="domain" description="Histidine kinase" evidence="12">
    <location>
        <begin position="272"/>
        <end position="496"/>
    </location>
</feature>
<evidence type="ECO:0000259" key="14">
    <source>
        <dbReference type="PROSITE" id="PS50112"/>
    </source>
</evidence>
<evidence type="ECO:0000256" key="1">
    <source>
        <dbReference type="ARBA" id="ARBA00000085"/>
    </source>
</evidence>
<dbReference type="InterPro" id="IPR000014">
    <property type="entry name" value="PAS"/>
</dbReference>
<dbReference type="PANTHER" id="PTHR43065">
    <property type="entry name" value="SENSOR HISTIDINE KINASE"/>
    <property type="match status" value="1"/>
</dbReference>
<dbReference type="NCBIfam" id="TIGR00229">
    <property type="entry name" value="sensory_box"/>
    <property type="match status" value="1"/>
</dbReference>
<feature type="modified residue" description="4-aspartylphosphate" evidence="9">
    <location>
        <position position="566"/>
    </location>
</feature>
<organism evidence="15 16">
    <name type="scientific">Oceanispirochaeta crateris</name>
    <dbReference type="NCBI Taxonomy" id="2518645"/>
    <lineage>
        <taxon>Bacteria</taxon>
        <taxon>Pseudomonadati</taxon>
        <taxon>Spirochaetota</taxon>
        <taxon>Spirochaetia</taxon>
        <taxon>Spirochaetales</taxon>
        <taxon>Spirochaetaceae</taxon>
        <taxon>Oceanispirochaeta</taxon>
    </lineage>
</organism>
<keyword evidence="16" id="KW-1185">Reference proteome</keyword>
<evidence type="ECO:0000313" key="15">
    <source>
        <dbReference type="EMBL" id="QEN06548.1"/>
    </source>
</evidence>
<dbReference type="InterPro" id="IPR004358">
    <property type="entry name" value="Sig_transdc_His_kin-like_C"/>
</dbReference>
<dbReference type="Pfam" id="PF02518">
    <property type="entry name" value="HATPase_c"/>
    <property type="match status" value="1"/>
</dbReference>
<feature type="coiled-coil region" evidence="10">
    <location>
        <begin position="107"/>
        <end position="134"/>
    </location>
</feature>
<keyword evidence="5" id="KW-0547">Nucleotide-binding</keyword>
<dbReference type="Gene3D" id="3.40.50.2300">
    <property type="match status" value="1"/>
</dbReference>
<accession>A0A5C1QGV8</accession>
<dbReference type="Pfam" id="PF00512">
    <property type="entry name" value="HisKA"/>
    <property type="match status" value="1"/>
</dbReference>
<keyword evidence="7" id="KW-0067">ATP-binding</keyword>
<evidence type="ECO:0000256" key="8">
    <source>
        <dbReference type="ARBA" id="ARBA00023012"/>
    </source>
</evidence>
<dbReference type="GO" id="GO:0000155">
    <property type="term" value="F:phosphorelay sensor kinase activity"/>
    <property type="evidence" value="ECO:0007669"/>
    <property type="project" value="InterPro"/>
</dbReference>
<dbReference type="SUPFAM" id="SSF55785">
    <property type="entry name" value="PYP-like sensor domain (PAS domain)"/>
    <property type="match status" value="1"/>
</dbReference>
<dbReference type="Gene3D" id="1.10.287.130">
    <property type="match status" value="1"/>
</dbReference>
<dbReference type="SMART" id="SM00387">
    <property type="entry name" value="HATPase_c"/>
    <property type="match status" value="1"/>
</dbReference>
<dbReference type="Gene3D" id="3.30.450.20">
    <property type="entry name" value="PAS domain"/>
    <property type="match status" value="1"/>
</dbReference>
<dbReference type="PROSITE" id="PS50110">
    <property type="entry name" value="RESPONSE_REGULATORY"/>
    <property type="match status" value="1"/>
</dbReference>
<dbReference type="Proteomes" id="UP000324209">
    <property type="component" value="Chromosome"/>
</dbReference>
<evidence type="ECO:0000313" key="16">
    <source>
        <dbReference type="Proteomes" id="UP000324209"/>
    </source>
</evidence>
<evidence type="ECO:0000256" key="9">
    <source>
        <dbReference type="PROSITE-ProRule" id="PRU00169"/>
    </source>
</evidence>
<dbReference type="InterPro" id="IPR005467">
    <property type="entry name" value="His_kinase_dom"/>
</dbReference>
<gene>
    <name evidence="15" type="ORF">EXM22_00545</name>
</gene>
<evidence type="ECO:0000256" key="5">
    <source>
        <dbReference type="ARBA" id="ARBA00022741"/>
    </source>
</evidence>
<dbReference type="KEGG" id="ock:EXM22_00545"/>
<keyword evidence="6" id="KW-0418">Kinase</keyword>
<keyword evidence="8" id="KW-0902">Two-component regulatory system</keyword>
<evidence type="ECO:0000256" key="10">
    <source>
        <dbReference type="SAM" id="Coils"/>
    </source>
</evidence>
<dbReference type="InterPro" id="IPR011006">
    <property type="entry name" value="CheY-like_superfamily"/>
</dbReference>
<protein>
    <recommendedName>
        <fullName evidence="2">histidine kinase</fullName>
        <ecNumber evidence="2">2.7.13.3</ecNumber>
    </recommendedName>
</protein>
<dbReference type="CDD" id="cd00082">
    <property type="entry name" value="HisKA"/>
    <property type="match status" value="1"/>
</dbReference>
<keyword evidence="10" id="KW-0175">Coiled coil</keyword>
<dbReference type="SMART" id="SM00388">
    <property type="entry name" value="HisKA"/>
    <property type="match status" value="1"/>
</dbReference>
<dbReference type="InterPro" id="IPR003594">
    <property type="entry name" value="HATPase_dom"/>
</dbReference>
<dbReference type="EMBL" id="CP036150">
    <property type="protein sequence ID" value="QEN06548.1"/>
    <property type="molecule type" value="Genomic_DNA"/>
</dbReference>
<dbReference type="PRINTS" id="PR00344">
    <property type="entry name" value="BCTRLSENSOR"/>
</dbReference>
<dbReference type="PROSITE" id="PS50109">
    <property type="entry name" value="HIS_KIN"/>
    <property type="match status" value="1"/>
</dbReference>
<feature type="transmembrane region" description="Helical" evidence="11">
    <location>
        <begin position="74"/>
        <end position="96"/>
    </location>
</feature>
<evidence type="ECO:0000256" key="4">
    <source>
        <dbReference type="ARBA" id="ARBA00022679"/>
    </source>
</evidence>
<dbReference type="CDD" id="cd00156">
    <property type="entry name" value="REC"/>
    <property type="match status" value="1"/>
</dbReference>
<keyword evidence="11" id="KW-0812">Transmembrane</keyword>
<keyword evidence="3 9" id="KW-0597">Phosphoprotein</keyword>
<reference evidence="15 16" key="1">
    <citation type="submission" date="2019-02" db="EMBL/GenBank/DDBJ databases">
        <title>Complete Genome Sequence and Methylome Analysis of free living Spirochaetas.</title>
        <authorList>
            <person name="Fomenkov A."/>
            <person name="Dubinina G."/>
            <person name="Leshcheva N."/>
            <person name="Mikheeva N."/>
            <person name="Grabovich M."/>
            <person name="Vincze T."/>
            <person name="Roberts R.J."/>
        </authorList>
    </citation>
    <scope>NUCLEOTIDE SEQUENCE [LARGE SCALE GENOMIC DNA]</scope>
    <source>
        <strain evidence="15 16">K2</strain>
    </source>
</reference>
<dbReference type="PROSITE" id="PS50112">
    <property type="entry name" value="PAS"/>
    <property type="match status" value="1"/>
</dbReference>
<dbReference type="SUPFAM" id="SSF47384">
    <property type="entry name" value="Homodimeric domain of signal transducing histidine kinase"/>
    <property type="match status" value="1"/>
</dbReference>
<evidence type="ECO:0000259" key="12">
    <source>
        <dbReference type="PROSITE" id="PS50109"/>
    </source>
</evidence>
<dbReference type="InterPro" id="IPR036097">
    <property type="entry name" value="HisK_dim/P_sf"/>
</dbReference>
<proteinExistence type="predicted"/>